<dbReference type="PANTHER" id="PTHR35176:SF6">
    <property type="entry name" value="HEME OXYGENASE HI_0854-RELATED"/>
    <property type="match status" value="1"/>
</dbReference>
<keyword evidence="4" id="KW-1185">Reference proteome</keyword>
<dbReference type="Gene3D" id="2.30.110.10">
    <property type="entry name" value="Electron Transport, Fmn-binding Protein, Chain A"/>
    <property type="match status" value="1"/>
</dbReference>
<dbReference type="PANTHER" id="PTHR35176">
    <property type="entry name" value="HEME OXYGENASE HI_0854-RELATED"/>
    <property type="match status" value="1"/>
</dbReference>
<feature type="domain" description="Pyridoxamine 5'-phosphate oxidase N-terminal" evidence="2">
    <location>
        <begin position="6"/>
        <end position="135"/>
    </location>
</feature>
<dbReference type="Pfam" id="PF01243">
    <property type="entry name" value="PNPOx_N"/>
    <property type="match status" value="1"/>
</dbReference>
<gene>
    <name evidence="3" type="ORF">GCM10009550_62280</name>
</gene>
<evidence type="ECO:0000313" key="3">
    <source>
        <dbReference type="EMBL" id="GAA0964440.1"/>
    </source>
</evidence>
<dbReference type="Proteomes" id="UP001500665">
    <property type="component" value="Unassembled WGS sequence"/>
</dbReference>
<protein>
    <submittedName>
        <fullName evidence="3">Pyridoxamine 5'-phosphate oxidase family protein</fullName>
    </submittedName>
</protein>
<dbReference type="SUPFAM" id="SSF50475">
    <property type="entry name" value="FMN-binding split barrel"/>
    <property type="match status" value="1"/>
</dbReference>
<evidence type="ECO:0000256" key="1">
    <source>
        <dbReference type="ARBA" id="ARBA00023002"/>
    </source>
</evidence>
<dbReference type="InterPro" id="IPR012349">
    <property type="entry name" value="Split_barrel_FMN-bd"/>
</dbReference>
<keyword evidence="1" id="KW-0560">Oxidoreductase</keyword>
<sequence>MALSREEREGFLAEPHVAALSVDAGEGGGRGPLSVPVWYQYAPGGDVWIMTGRDSRKARLIEKAGRFSLLVDRLEPTIRYVSVEGTVEEVVPATRERLTELAARYLPAEKVASYVEFAWKDHGPQVVIRMRPRRWVGADIGSV</sequence>
<organism evidence="3 4">
    <name type="scientific">Actinocorallia libanotica</name>
    <dbReference type="NCBI Taxonomy" id="46162"/>
    <lineage>
        <taxon>Bacteria</taxon>
        <taxon>Bacillati</taxon>
        <taxon>Actinomycetota</taxon>
        <taxon>Actinomycetes</taxon>
        <taxon>Streptosporangiales</taxon>
        <taxon>Thermomonosporaceae</taxon>
        <taxon>Actinocorallia</taxon>
    </lineage>
</organism>
<accession>A0ABN1RUS1</accession>
<reference evidence="3 4" key="1">
    <citation type="journal article" date="2019" name="Int. J. Syst. Evol. Microbiol.">
        <title>The Global Catalogue of Microorganisms (GCM) 10K type strain sequencing project: providing services to taxonomists for standard genome sequencing and annotation.</title>
        <authorList>
            <consortium name="The Broad Institute Genomics Platform"/>
            <consortium name="The Broad Institute Genome Sequencing Center for Infectious Disease"/>
            <person name="Wu L."/>
            <person name="Ma J."/>
        </authorList>
    </citation>
    <scope>NUCLEOTIDE SEQUENCE [LARGE SCALE GENOMIC DNA]</scope>
    <source>
        <strain evidence="3 4">JCM 10696</strain>
    </source>
</reference>
<dbReference type="InterPro" id="IPR052019">
    <property type="entry name" value="F420H2_bilvrd_red/Heme_oxyg"/>
</dbReference>
<proteinExistence type="predicted"/>
<dbReference type="InterPro" id="IPR011576">
    <property type="entry name" value="Pyridox_Oxase_N"/>
</dbReference>
<comment type="caution">
    <text evidence="3">The sequence shown here is derived from an EMBL/GenBank/DDBJ whole genome shotgun (WGS) entry which is preliminary data.</text>
</comment>
<dbReference type="EMBL" id="BAAAHH010000034">
    <property type="protein sequence ID" value="GAA0964440.1"/>
    <property type="molecule type" value="Genomic_DNA"/>
</dbReference>
<evidence type="ECO:0000259" key="2">
    <source>
        <dbReference type="Pfam" id="PF01243"/>
    </source>
</evidence>
<name>A0ABN1RUS1_9ACTN</name>
<evidence type="ECO:0000313" key="4">
    <source>
        <dbReference type="Proteomes" id="UP001500665"/>
    </source>
</evidence>
<dbReference type="RefSeq" id="WP_344244836.1">
    <property type="nucleotide sequence ID" value="NZ_BAAAHH010000034.1"/>
</dbReference>